<dbReference type="PROSITE" id="PS51471">
    <property type="entry name" value="FE2OG_OXY"/>
    <property type="match status" value="1"/>
</dbReference>
<evidence type="ECO:0000256" key="2">
    <source>
        <dbReference type="ARBA" id="ARBA00022723"/>
    </source>
</evidence>
<keyword evidence="5" id="KW-0408">Iron</keyword>
<proteinExistence type="predicted"/>
<reference evidence="10 11" key="2">
    <citation type="journal article" date="2016" name="Front. Microbiol.">
        <title>Genome and transcriptome sequences reveal the specific parasitism of the nematophagous Purpureocillium lilacinum 36-1.</title>
        <authorList>
            <person name="Xie J."/>
            <person name="Li S."/>
            <person name="Mo C."/>
            <person name="Xiao X."/>
            <person name="Peng D."/>
            <person name="Wang G."/>
            <person name="Xiao Y."/>
        </authorList>
    </citation>
    <scope>NUCLEOTIDE SEQUENCE [LARGE SCALE GENOMIC DNA]</scope>
    <source>
        <strain evidence="10 11">36-1</strain>
    </source>
</reference>
<reference evidence="9" key="3">
    <citation type="submission" date="2023-11" db="EMBL/GenBank/DDBJ databases">
        <authorList>
            <person name="Beijen E."/>
            <person name="Ohm R.A."/>
        </authorList>
    </citation>
    <scope>NUCLEOTIDE SEQUENCE</scope>
    <source>
        <strain evidence="9">CBS 150709</strain>
    </source>
</reference>
<feature type="region of interest" description="Disordered" evidence="6">
    <location>
        <begin position="493"/>
        <end position="616"/>
    </location>
</feature>
<keyword evidence="2" id="KW-0479">Metal-binding</keyword>
<dbReference type="InterPro" id="IPR005123">
    <property type="entry name" value="Oxoglu/Fe-dep_dioxygenase_dom"/>
</dbReference>
<accession>A0A2U3DYR1</accession>
<evidence type="ECO:0000256" key="1">
    <source>
        <dbReference type="ARBA" id="ARBA00001961"/>
    </source>
</evidence>
<keyword evidence="7" id="KW-0812">Transmembrane</keyword>
<evidence type="ECO:0000259" key="8">
    <source>
        <dbReference type="PROSITE" id="PS51471"/>
    </source>
</evidence>
<comment type="caution">
    <text evidence="10">The sequence shown here is derived from an EMBL/GenBank/DDBJ whole genome shotgun (WGS) entry which is preliminary data.</text>
</comment>
<protein>
    <recommendedName>
        <fullName evidence="8">Fe2OG dioxygenase domain-containing protein</fullName>
    </recommendedName>
</protein>
<sequence length="616" mass="67212">MVGVKKLLAATAVLAAARDHEQIPLSSKPFLSSDYSCIHPPYKVHLVSRSPLVMYLEGFLTGGERSHLQNLPHGQFRDSAVAGAAGSSAFHSVRTSQSTTVPRDALVRCVEDRALALQGFDTPPEHLEPIQLVRYGPAQRYHYHTDWFTDAAAHATAAQGGNRVSSIFAYVRAARGSTGTGTGTGNSSLTGGGTNFPLLDVPLHDERWCRFVDCDDEYEHGVTFRPVEGNAIYWENLLPRDGSSGGGPARGDQRTLHAGLPVVSGEKIGMNIWTREAPLPPGVRGDQFNPFCHIPQSDSGTHAHTPIPWPQLMSHILFGTSQANSLHSSLHGNLQRNLEHTAAAAVAVVAEATRNETGIMARLNFMGVILNFLRSLPRPCLCPRRNDRVRDTAVAAFLGCILGALLVNIVIGVQAAREKKKKRTMGRVVGDLGGMGGFSAAGLGLGGFVPGMMGGDKSVGNTPVVGSQQTFGGMAHVQQGRQLQPLEDHLQQRQQVIEQQKHQQHQQQQPKQKQPLAPPPRNSTKQQLQQPRQQMQQLRQPQQRHTEPSLLQQRQQLLEEEEDQPLVRPRSHPEQQQSKASTHRGTRATSLPGTPRPLEAPRMAGLAARPATRRRP</sequence>
<feature type="transmembrane region" description="Helical" evidence="7">
    <location>
        <begin position="428"/>
        <end position="449"/>
    </location>
</feature>
<dbReference type="InterPro" id="IPR044862">
    <property type="entry name" value="Pro_4_hyd_alph_FE2OG_OXY"/>
</dbReference>
<dbReference type="EMBL" id="JAWRVI010000002">
    <property type="protein sequence ID" value="KAK4094914.1"/>
    <property type="molecule type" value="Genomic_DNA"/>
</dbReference>
<dbReference type="Pfam" id="PF13640">
    <property type="entry name" value="2OG-FeII_Oxy_3"/>
    <property type="match status" value="1"/>
</dbReference>
<keyword evidence="7" id="KW-1133">Transmembrane helix</keyword>
<feature type="transmembrane region" description="Helical" evidence="7">
    <location>
        <begin position="393"/>
        <end position="416"/>
    </location>
</feature>
<evidence type="ECO:0000313" key="9">
    <source>
        <dbReference type="EMBL" id="KAK4094914.1"/>
    </source>
</evidence>
<reference evidence="9 12" key="4">
    <citation type="journal article" date="2024" name="Microbiol. Resour. Announc.">
        <title>Genome annotations for the ascomycete fungi Trichoderma harzianum, Trichoderma aggressivum, and Purpureocillium lilacinum.</title>
        <authorList>
            <person name="Beijen E.P.W."/>
            <person name="Ohm R.A."/>
        </authorList>
    </citation>
    <scope>NUCLEOTIDE SEQUENCE [LARGE SCALE GENOMIC DNA]</scope>
    <source>
        <strain evidence="9 12">CBS 150709</strain>
    </source>
</reference>
<evidence type="ECO:0000313" key="11">
    <source>
        <dbReference type="Proteomes" id="UP000245956"/>
    </source>
</evidence>
<keyword evidence="4" id="KW-0560">Oxidoreductase</keyword>
<dbReference type="SMART" id="SM00702">
    <property type="entry name" value="P4Hc"/>
    <property type="match status" value="1"/>
</dbReference>
<keyword evidence="7" id="KW-0472">Membrane</keyword>
<evidence type="ECO:0000256" key="4">
    <source>
        <dbReference type="ARBA" id="ARBA00023002"/>
    </source>
</evidence>
<dbReference type="AlphaFoldDB" id="A0A2U3DYR1"/>
<dbReference type="EMBL" id="LCWV01000019">
    <property type="protein sequence ID" value="PWI67401.1"/>
    <property type="molecule type" value="Genomic_DNA"/>
</dbReference>
<feature type="compositionally biased region" description="Low complexity" evidence="6">
    <location>
        <begin position="526"/>
        <end position="556"/>
    </location>
</feature>
<evidence type="ECO:0000256" key="7">
    <source>
        <dbReference type="SAM" id="Phobius"/>
    </source>
</evidence>
<dbReference type="GO" id="GO:0005506">
    <property type="term" value="F:iron ion binding"/>
    <property type="evidence" value="ECO:0007669"/>
    <property type="project" value="InterPro"/>
</dbReference>
<dbReference type="GO" id="GO:0031418">
    <property type="term" value="F:L-ascorbic acid binding"/>
    <property type="evidence" value="ECO:0007669"/>
    <property type="project" value="InterPro"/>
</dbReference>
<name>A0A2U3DYR1_PURLI</name>
<gene>
    <name evidence="10" type="ORF">PCL_03169</name>
    <name evidence="9" type="ORF">Purlil1_610</name>
</gene>
<evidence type="ECO:0000256" key="6">
    <source>
        <dbReference type="SAM" id="MobiDB-lite"/>
    </source>
</evidence>
<dbReference type="Gene3D" id="2.60.120.620">
    <property type="entry name" value="q2cbj1_9rhob like domain"/>
    <property type="match status" value="1"/>
</dbReference>
<dbReference type="GO" id="GO:0004656">
    <property type="term" value="F:procollagen-proline 4-dioxygenase activity"/>
    <property type="evidence" value="ECO:0007669"/>
    <property type="project" value="TreeGrafter"/>
</dbReference>
<dbReference type="InterPro" id="IPR006620">
    <property type="entry name" value="Pro_4_hyd_alph"/>
</dbReference>
<evidence type="ECO:0000256" key="5">
    <source>
        <dbReference type="ARBA" id="ARBA00023004"/>
    </source>
</evidence>
<feature type="domain" description="Fe2OG dioxygenase" evidence="8">
    <location>
        <begin position="126"/>
        <end position="276"/>
    </location>
</feature>
<dbReference type="PANTHER" id="PTHR10869:SF246">
    <property type="entry name" value="TRANSMEMBRANE PROLYL 4-HYDROXYLASE"/>
    <property type="match status" value="1"/>
</dbReference>
<organism evidence="10 11">
    <name type="scientific">Purpureocillium lilacinum</name>
    <name type="common">Paecilomyces lilacinus</name>
    <dbReference type="NCBI Taxonomy" id="33203"/>
    <lineage>
        <taxon>Eukaryota</taxon>
        <taxon>Fungi</taxon>
        <taxon>Dikarya</taxon>
        <taxon>Ascomycota</taxon>
        <taxon>Pezizomycotina</taxon>
        <taxon>Sordariomycetes</taxon>
        <taxon>Hypocreomycetidae</taxon>
        <taxon>Hypocreales</taxon>
        <taxon>Ophiocordycipitaceae</taxon>
        <taxon>Purpureocillium</taxon>
    </lineage>
</organism>
<dbReference type="Proteomes" id="UP001287286">
    <property type="component" value="Unassembled WGS sequence"/>
</dbReference>
<dbReference type="Proteomes" id="UP000245956">
    <property type="component" value="Unassembled WGS sequence"/>
</dbReference>
<evidence type="ECO:0000313" key="10">
    <source>
        <dbReference type="EMBL" id="PWI67401.1"/>
    </source>
</evidence>
<dbReference type="InterPro" id="IPR045054">
    <property type="entry name" value="P4HA-like"/>
</dbReference>
<keyword evidence="12" id="KW-1185">Reference proteome</keyword>
<keyword evidence="3" id="KW-0223">Dioxygenase</keyword>
<evidence type="ECO:0000313" key="12">
    <source>
        <dbReference type="Proteomes" id="UP001287286"/>
    </source>
</evidence>
<comment type="cofactor">
    <cofactor evidence="1">
        <name>L-ascorbate</name>
        <dbReference type="ChEBI" id="CHEBI:38290"/>
    </cofactor>
</comment>
<dbReference type="GO" id="GO:0005783">
    <property type="term" value="C:endoplasmic reticulum"/>
    <property type="evidence" value="ECO:0007669"/>
    <property type="project" value="TreeGrafter"/>
</dbReference>
<evidence type="ECO:0000256" key="3">
    <source>
        <dbReference type="ARBA" id="ARBA00022964"/>
    </source>
</evidence>
<reference evidence="10" key="1">
    <citation type="submission" date="2015-05" db="EMBL/GenBank/DDBJ databases">
        <authorList>
            <person name="Wang D.B."/>
            <person name="Wang M."/>
        </authorList>
    </citation>
    <scope>NUCLEOTIDE SEQUENCE</scope>
    <source>
        <strain evidence="10">36-1</strain>
    </source>
</reference>
<dbReference type="PANTHER" id="PTHR10869">
    <property type="entry name" value="PROLYL 4-HYDROXYLASE ALPHA SUBUNIT"/>
    <property type="match status" value="1"/>
</dbReference>
<feature type="compositionally biased region" description="Low complexity" evidence="6">
    <location>
        <begin position="505"/>
        <end position="514"/>
    </location>
</feature>